<gene>
    <name evidence="2" type="ORF">FEZ48_00210</name>
</gene>
<reference evidence="2 3" key="1">
    <citation type="submission" date="2019-05" db="EMBL/GenBank/DDBJ databases">
        <title>The metagenome of a microbial culture collection derived from dairy environment covers the genomic content of the human microbiome.</title>
        <authorList>
            <person name="Roder T."/>
            <person name="Wuthrich D."/>
            <person name="Sattari Z."/>
            <person name="Von Ah U."/>
            <person name="Bar C."/>
            <person name="Ronchi F."/>
            <person name="Macpherson A.J."/>
            <person name="Ganal-Vonarburg S.C."/>
            <person name="Bruggmann R."/>
            <person name="Vergeres G."/>
        </authorList>
    </citation>
    <scope>NUCLEOTIDE SEQUENCE [LARGE SCALE GENOMIC DNA]</scope>
    <source>
        <strain evidence="2 3">FAM 24235</strain>
    </source>
</reference>
<dbReference type="Gene3D" id="3.40.50.300">
    <property type="entry name" value="P-loop containing nucleotide triphosphate hydrolases"/>
    <property type="match status" value="2"/>
</dbReference>
<dbReference type="Pfam" id="PF13307">
    <property type="entry name" value="Helicase_C_2"/>
    <property type="match status" value="1"/>
</dbReference>
<feature type="domain" description="Helicase ATP-binding" evidence="1">
    <location>
        <begin position="49"/>
        <end position="315"/>
    </location>
</feature>
<dbReference type="GO" id="GO:0016818">
    <property type="term" value="F:hydrolase activity, acting on acid anhydrides, in phosphorus-containing anhydrides"/>
    <property type="evidence" value="ECO:0007669"/>
    <property type="project" value="InterPro"/>
</dbReference>
<keyword evidence="2" id="KW-0378">Hydrolase</keyword>
<dbReference type="EMBL" id="VBTE01000001">
    <property type="protein sequence ID" value="TLQ09606.1"/>
    <property type="molecule type" value="Genomic_DNA"/>
</dbReference>
<dbReference type="AlphaFoldDB" id="A0A5R9C8G9"/>
<dbReference type="InterPro" id="IPR006935">
    <property type="entry name" value="Helicase/UvrB_N"/>
</dbReference>
<dbReference type="SUPFAM" id="SSF52540">
    <property type="entry name" value="P-loop containing nucleoside triphosphate hydrolases"/>
    <property type="match status" value="1"/>
</dbReference>
<comment type="caution">
    <text evidence="2">The sequence shown here is derived from an EMBL/GenBank/DDBJ whole genome shotgun (WGS) entry which is preliminary data.</text>
</comment>
<dbReference type="GO" id="GO:0003677">
    <property type="term" value="F:DNA binding"/>
    <property type="evidence" value="ECO:0007669"/>
    <property type="project" value="InterPro"/>
</dbReference>
<dbReference type="GO" id="GO:0006139">
    <property type="term" value="P:nucleobase-containing compound metabolic process"/>
    <property type="evidence" value="ECO:0007669"/>
    <property type="project" value="InterPro"/>
</dbReference>
<accession>A0A5R9C8G9</accession>
<proteinExistence type="predicted"/>
<evidence type="ECO:0000313" key="2">
    <source>
        <dbReference type="EMBL" id="TLQ09606.1"/>
    </source>
</evidence>
<dbReference type="OrthoDB" id="366844at2"/>
<keyword evidence="2" id="KW-0067">ATP-binding</keyword>
<dbReference type="GO" id="GO:0004386">
    <property type="term" value="F:helicase activity"/>
    <property type="evidence" value="ECO:0007669"/>
    <property type="project" value="UniProtKB-KW"/>
</dbReference>
<dbReference type="SMART" id="SM00487">
    <property type="entry name" value="DEXDc"/>
    <property type="match status" value="1"/>
</dbReference>
<protein>
    <submittedName>
        <fullName evidence="2">DEAD/DEAH box helicase</fullName>
    </submittedName>
</protein>
<keyword evidence="2" id="KW-0547">Nucleotide-binding</keyword>
<dbReference type="PROSITE" id="PS51192">
    <property type="entry name" value="HELICASE_ATP_BIND_1"/>
    <property type="match status" value="1"/>
</dbReference>
<organism evidence="2 3">
    <name type="scientific">Marinilactibacillus psychrotolerans</name>
    <dbReference type="NCBI Taxonomy" id="191770"/>
    <lineage>
        <taxon>Bacteria</taxon>
        <taxon>Bacillati</taxon>
        <taxon>Bacillota</taxon>
        <taxon>Bacilli</taxon>
        <taxon>Lactobacillales</taxon>
        <taxon>Carnobacteriaceae</taxon>
        <taxon>Marinilactibacillus</taxon>
    </lineage>
</organism>
<dbReference type="InterPro" id="IPR014001">
    <property type="entry name" value="Helicase_ATP-bd"/>
</dbReference>
<dbReference type="Proteomes" id="UP000307201">
    <property type="component" value="Unassembled WGS sequence"/>
</dbReference>
<evidence type="ECO:0000259" key="1">
    <source>
        <dbReference type="PROSITE" id="PS51192"/>
    </source>
</evidence>
<dbReference type="InterPro" id="IPR006555">
    <property type="entry name" value="ATP-dep_Helicase_C"/>
</dbReference>
<keyword evidence="2" id="KW-0347">Helicase</keyword>
<dbReference type="InterPro" id="IPR027417">
    <property type="entry name" value="P-loop_NTPase"/>
</dbReference>
<name>A0A5R9C8G9_9LACT</name>
<evidence type="ECO:0000313" key="3">
    <source>
        <dbReference type="Proteomes" id="UP000307201"/>
    </source>
</evidence>
<dbReference type="Pfam" id="PF04851">
    <property type="entry name" value="ResIII"/>
    <property type="match status" value="1"/>
</dbReference>
<dbReference type="GO" id="GO:0005524">
    <property type="term" value="F:ATP binding"/>
    <property type="evidence" value="ECO:0007669"/>
    <property type="project" value="InterPro"/>
</dbReference>
<sequence length="873" mass="101286">MVILMVKFYFDNEENLSFSSPQEMYEDYKDKKINGVLDYQSDILNKYMEKENYSKSDIALELPTGSGKTLVGLLIAEYRRRKENKRVVYVCLNNQLVHQVVTKANSEYKIPAIPFTGSASTYGVKERSDYLDASKIAVTNYSSVFNVNSFFSDADIFIFDDAHSAENYISSNWTLNIKREDHSEVFINLVERLKGFIDNNSYDRLNNENDYDDEFNWYDMVPRINIDKISSDLKSIIDNHLNDRELQYPWSNLRDNIHACNIFLSNNSIVIKPYISPTQTLNTFKNVSQRIFMSATIGLTGELERSVGVSKLKRISLPENKIPSIGRRFFIFPNTNFETKYNLDIFKKIKENIPRALILVESKKQTDSINEELRAYDISTSLYDGRKLEKGIEDFKKESNAIAVLANRYDGVNLQDDVCHFMTMIDLPNASNLQERFFTHKLSTSPLYNERMKTRITQAVGRCTRSTNDYALVVINGMELQNILTSPDKLPLYHPELRAEIETGYQVSKQVESIEELVETSQLIFNRSDEEWGNIEKQIIKRRNVFKRGNENFQDIVNNELAETSKLEVNFQYSLWGKDYEGAINAAIKINQTLVSKELRGFKQYWNYEIGCLYSRLYNNSNKQVYREKANEYFEKAANYSTAISWFRNLKLEDNHSLNAKSDDEHLSLIIDNLENAYSGISNEKRTESFAKESHSILHMLKNSDGEAFEEGFEKLGKLLGYSAGNPKGDAEPDPYWFISDDKILVSECKIYEDNKKAIPVKHVRQAGSHKDWIKDKFQKEQKKIDIYTVFISNSNNIQDSARVYSSNIYYLERKSLVKFAERALAVMESINRDFPTTGNLIWRLDTIERLKKANLVPKLIIQFFTEMKLENL</sequence>